<evidence type="ECO:0000259" key="1">
    <source>
        <dbReference type="Pfam" id="PF18890"/>
    </source>
</evidence>
<dbReference type="InterPro" id="IPR043003">
    <property type="entry name" value="FANCL_d3_sf"/>
</dbReference>
<dbReference type="CDD" id="cd23831">
    <property type="entry name" value="DRWD-N_FANCL"/>
    <property type="match status" value="1"/>
</dbReference>
<dbReference type="InterPro" id="IPR043898">
    <property type="entry name" value="FANCL_d2"/>
</dbReference>
<dbReference type="InterPro" id="IPR026848">
    <property type="entry name" value="Fancl"/>
</dbReference>
<feature type="domain" description="FANCL UBC-like" evidence="2">
    <location>
        <begin position="84"/>
        <end position="154"/>
    </location>
</feature>
<feature type="domain" description="FANCL UBC-like" evidence="1">
    <location>
        <begin position="2"/>
        <end position="58"/>
    </location>
</feature>
<evidence type="ECO:0000313" key="4">
    <source>
        <dbReference type="Proteomes" id="UP001527925"/>
    </source>
</evidence>
<dbReference type="CDD" id="cd23832">
    <property type="entry name" value="DRWD-C_FANCL"/>
    <property type="match status" value="1"/>
</dbReference>
<dbReference type="EMBL" id="JADGIZ020000010">
    <property type="protein sequence ID" value="KAL2917486.1"/>
    <property type="molecule type" value="Genomic_DNA"/>
</dbReference>
<keyword evidence="4" id="KW-1185">Reference proteome</keyword>
<proteinExistence type="predicted"/>
<comment type="caution">
    <text evidence="3">The sequence shown here is derived from an EMBL/GenBank/DDBJ whole genome shotgun (WGS) entry which is preliminary data.</text>
</comment>
<sequence>MSELSDCGDDRIVKLDPQLRSVSLHIVDADGREHVLDITLSTQYPLARVQCFADLPPSHAFCDAASILEAVRMYERRAKELCAFWRELEDIDKRALVMDRTASTRRIALGQQCTLTIELSAVAPRDFPDNLNILGPDKSVLTFQQHLAAHRAEWYQGA</sequence>
<dbReference type="Gene3D" id="3.10.110.10">
    <property type="entry name" value="Ubiquitin Conjugating Enzyme"/>
    <property type="match status" value="1"/>
</dbReference>
<dbReference type="Pfam" id="PF18891">
    <property type="entry name" value="FANCL_d3"/>
    <property type="match status" value="1"/>
</dbReference>
<name>A0ABR4NDA4_9FUNG</name>
<protein>
    <submittedName>
        <fullName evidence="3">Uncharacterized protein</fullName>
    </submittedName>
</protein>
<accession>A0ABR4NDA4</accession>
<dbReference type="Gene3D" id="3.10.110.20">
    <property type="entry name" value="RWD domain-like"/>
    <property type="match status" value="1"/>
</dbReference>
<dbReference type="Proteomes" id="UP001527925">
    <property type="component" value="Unassembled WGS sequence"/>
</dbReference>
<dbReference type="Pfam" id="PF18890">
    <property type="entry name" value="FANCL_d2"/>
    <property type="match status" value="1"/>
</dbReference>
<dbReference type="PANTHER" id="PTHR13206">
    <property type="entry name" value="UBIQUITIN LIGASE PROTEIN PHF9 FANCONI ANEMIA GROUP L PROTEIN"/>
    <property type="match status" value="1"/>
</dbReference>
<evidence type="ECO:0000313" key="3">
    <source>
        <dbReference type="EMBL" id="KAL2917486.1"/>
    </source>
</evidence>
<dbReference type="InterPro" id="IPR016135">
    <property type="entry name" value="UBQ-conjugating_enzyme/RWD"/>
</dbReference>
<evidence type="ECO:0000259" key="2">
    <source>
        <dbReference type="Pfam" id="PF18891"/>
    </source>
</evidence>
<dbReference type="InterPro" id="IPR044037">
    <property type="entry name" value="FANCL_d3"/>
</dbReference>
<reference evidence="3 4" key="1">
    <citation type="submission" date="2023-09" db="EMBL/GenBank/DDBJ databases">
        <title>Pangenome analysis of Batrachochytrium dendrobatidis and related Chytrids.</title>
        <authorList>
            <person name="Yacoub M.N."/>
            <person name="Stajich J.E."/>
            <person name="James T.Y."/>
        </authorList>
    </citation>
    <scope>NUCLEOTIDE SEQUENCE [LARGE SCALE GENOMIC DNA]</scope>
    <source>
        <strain evidence="3 4">JEL0888</strain>
    </source>
</reference>
<organism evidence="3 4">
    <name type="scientific">Polyrhizophydium stewartii</name>
    <dbReference type="NCBI Taxonomy" id="2732419"/>
    <lineage>
        <taxon>Eukaryota</taxon>
        <taxon>Fungi</taxon>
        <taxon>Fungi incertae sedis</taxon>
        <taxon>Chytridiomycota</taxon>
        <taxon>Chytridiomycota incertae sedis</taxon>
        <taxon>Chytridiomycetes</taxon>
        <taxon>Rhizophydiales</taxon>
        <taxon>Rhizophydiales incertae sedis</taxon>
        <taxon>Polyrhizophydium</taxon>
    </lineage>
</organism>
<dbReference type="PANTHER" id="PTHR13206:SF0">
    <property type="entry name" value="E3 UBIQUITIN-PROTEIN LIGASE FANCL"/>
    <property type="match status" value="1"/>
</dbReference>
<gene>
    <name evidence="3" type="ORF">HK105_202767</name>
</gene>